<evidence type="ECO:0000259" key="1">
    <source>
        <dbReference type="PROSITE" id="PS50879"/>
    </source>
</evidence>
<dbReference type="Gene3D" id="3.30.420.10">
    <property type="entry name" value="Ribonuclease H-like superfamily/Ribonuclease H"/>
    <property type="match status" value="1"/>
</dbReference>
<dbReference type="Pfam" id="PF13456">
    <property type="entry name" value="RVT_3"/>
    <property type="match status" value="1"/>
</dbReference>
<feature type="domain" description="RNase H type-1" evidence="1">
    <location>
        <begin position="1"/>
        <end position="128"/>
    </location>
</feature>
<reference evidence="2 3" key="1">
    <citation type="submission" date="2019-08" db="EMBL/GenBank/DDBJ databases">
        <title>Calorimonas adulescens gen. nov., sp. nov., an anaerobic thermophilic bacterium from Sakhalin hot spring.</title>
        <authorList>
            <person name="Khomyakova M.A."/>
            <person name="Merkel A.Y."/>
            <person name="Novikov A."/>
            <person name="Bonch-Osmolovskaya E.A."/>
            <person name="Slobodkin A.I."/>
        </authorList>
    </citation>
    <scope>NUCLEOTIDE SEQUENCE [LARGE SCALE GENOMIC DNA]</scope>
    <source>
        <strain evidence="2 3">A05MB</strain>
    </source>
</reference>
<protein>
    <submittedName>
        <fullName evidence="2">Ribonuclease HI family protein</fullName>
    </submittedName>
</protein>
<dbReference type="EMBL" id="VTPS01000010">
    <property type="protein sequence ID" value="TZE81872.1"/>
    <property type="molecule type" value="Genomic_DNA"/>
</dbReference>
<dbReference type="AlphaFoldDB" id="A0A5D8QBJ2"/>
<dbReference type="GO" id="GO:0003676">
    <property type="term" value="F:nucleic acid binding"/>
    <property type="evidence" value="ECO:0007669"/>
    <property type="project" value="InterPro"/>
</dbReference>
<proteinExistence type="predicted"/>
<dbReference type="Proteomes" id="UP000322976">
    <property type="component" value="Unassembled WGS sequence"/>
</dbReference>
<dbReference type="PANTHER" id="PTHR47723">
    <property type="entry name" value="OS05G0353850 PROTEIN"/>
    <property type="match status" value="1"/>
</dbReference>
<accession>A0A5D8QBJ2</accession>
<dbReference type="SUPFAM" id="SSF53098">
    <property type="entry name" value="Ribonuclease H-like"/>
    <property type="match status" value="1"/>
</dbReference>
<name>A0A5D8QBJ2_9THEO</name>
<dbReference type="FunFam" id="3.30.420.10:FF:000076">
    <property type="entry name" value="RBR-type E3 ubiquitin transferase"/>
    <property type="match status" value="1"/>
</dbReference>
<evidence type="ECO:0000313" key="2">
    <source>
        <dbReference type="EMBL" id="TZE81872.1"/>
    </source>
</evidence>
<dbReference type="PANTHER" id="PTHR47723:SF19">
    <property type="entry name" value="POLYNUCLEOTIDYL TRANSFERASE, RIBONUCLEASE H-LIKE SUPERFAMILY PROTEIN"/>
    <property type="match status" value="1"/>
</dbReference>
<gene>
    <name evidence="2" type="ORF">FWJ32_07805</name>
</gene>
<evidence type="ECO:0000313" key="3">
    <source>
        <dbReference type="Proteomes" id="UP000322976"/>
    </source>
</evidence>
<dbReference type="InterPro" id="IPR002156">
    <property type="entry name" value="RNaseH_domain"/>
</dbReference>
<comment type="caution">
    <text evidence="2">The sequence shown here is derived from an EMBL/GenBank/DDBJ whole genome shotgun (WGS) entry which is preliminary data.</text>
</comment>
<dbReference type="InterPro" id="IPR036397">
    <property type="entry name" value="RNaseH_sf"/>
</dbReference>
<keyword evidence="3" id="KW-1185">Reference proteome</keyword>
<dbReference type="InterPro" id="IPR053151">
    <property type="entry name" value="RNase_H-like"/>
</dbReference>
<sequence length="130" mass="14602">MLKIHTDGGSRGNPGKAGIGVVLERENGEKEEIYKYIGVTTNNIAEYTALKTALLRAIELGEKDVSVFMDSELVVKQIKGEYKVRNEGLKLIYDEVISLIKEFEHFSISHIMREENKEADKLANKAMDEG</sequence>
<dbReference type="InterPro" id="IPR012337">
    <property type="entry name" value="RNaseH-like_sf"/>
</dbReference>
<dbReference type="GO" id="GO:0004523">
    <property type="term" value="F:RNA-DNA hybrid ribonuclease activity"/>
    <property type="evidence" value="ECO:0007669"/>
    <property type="project" value="InterPro"/>
</dbReference>
<dbReference type="RefSeq" id="WP_149545398.1">
    <property type="nucleotide sequence ID" value="NZ_VTPS01000010.1"/>
</dbReference>
<organism evidence="2 3">
    <name type="scientific">Calorimonas adulescens</name>
    <dbReference type="NCBI Taxonomy" id="2606906"/>
    <lineage>
        <taxon>Bacteria</taxon>
        <taxon>Bacillati</taxon>
        <taxon>Bacillota</taxon>
        <taxon>Clostridia</taxon>
        <taxon>Thermoanaerobacterales</taxon>
        <taxon>Thermoanaerobacteraceae</taxon>
        <taxon>Calorimonas</taxon>
    </lineage>
</organism>
<dbReference type="PROSITE" id="PS50879">
    <property type="entry name" value="RNASE_H_1"/>
    <property type="match status" value="1"/>
</dbReference>
<dbReference type="CDD" id="cd09279">
    <property type="entry name" value="RNase_HI_like"/>
    <property type="match status" value="1"/>
</dbReference>